<dbReference type="AlphaFoldDB" id="A0A419I256"/>
<evidence type="ECO:0000313" key="1">
    <source>
        <dbReference type="EMBL" id="RJQ83871.1"/>
    </source>
</evidence>
<comment type="caution">
    <text evidence="1">The sequence shown here is derived from an EMBL/GenBank/DDBJ whole genome shotgun (WGS) entry which is preliminary data.</text>
</comment>
<sequence length="63" mass="7031">MVGVTTILDFLAKAFQGWASIPPPRGILPERRVCTAAELAAFDRIVRREWGDQATGDHGRPRR</sequence>
<keyword evidence="2" id="KW-1185">Reference proteome</keyword>
<reference evidence="1 2" key="1">
    <citation type="submission" date="2018-09" db="EMBL/GenBank/DDBJ databases">
        <title>YIM PH 21725 draft genome.</title>
        <authorList>
            <person name="Miao C."/>
        </authorList>
    </citation>
    <scope>NUCLEOTIDE SEQUENCE [LARGE SCALE GENOMIC DNA]</scope>
    <source>
        <strain evidence="2">YIM PH21725</strain>
    </source>
</reference>
<organism evidence="1 2">
    <name type="scientific">Amycolatopsis panacis</name>
    <dbReference type="NCBI Taxonomy" id="2340917"/>
    <lineage>
        <taxon>Bacteria</taxon>
        <taxon>Bacillati</taxon>
        <taxon>Actinomycetota</taxon>
        <taxon>Actinomycetes</taxon>
        <taxon>Pseudonocardiales</taxon>
        <taxon>Pseudonocardiaceae</taxon>
        <taxon>Amycolatopsis</taxon>
    </lineage>
</organism>
<protein>
    <submittedName>
        <fullName evidence="1">Uncharacterized protein</fullName>
    </submittedName>
</protein>
<proteinExistence type="predicted"/>
<dbReference type="EMBL" id="QZFV01000091">
    <property type="protein sequence ID" value="RJQ83871.1"/>
    <property type="molecule type" value="Genomic_DNA"/>
</dbReference>
<dbReference type="Proteomes" id="UP000285112">
    <property type="component" value="Unassembled WGS sequence"/>
</dbReference>
<name>A0A419I256_9PSEU</name>
<accession>A0A419I256</accession>
<gene>
    <name evidence="1" type="ORF">D5S19_18875</name>
</gene>
<evidence type="ECO:0000313" key="2">
    <source>
        <dbReference type="Proteomes" id="UP000285112"/>
    </source>
</evidence>